<dbReference type="Gene3D" id="1.10.10.60">
    <property type="entry name" value="Homeodomain-like"/>
    <property type="match status" value="1"/>
</dbReference>
<dbReference type="InterPro" id="IPR001005">
    <property type="entry name" value="SANT/Myb"/>
</dbReference>
<dbReference type="FunFam" id="1.10.10.60:FF:000154">
    <property type="entry name" value="Transcription factor SRM1"/>
    <property type="match status" value="1"/>
</dbReference>
<dbReference type="SMART" id="SM00717">
    <property type="entry name" value="SANT"/>
    <property type="match status" value="1"/>
</dbReference>
<reference evidence="6 7" key="1">
    <citation type="journal article" date="2023" name="Hortic Res">
        <title>Pangenome of water caltrop reveals structural variations and asymmetric subgenome divergence after allopolyploidization.</title>
        <authorList>
            <person name="Zhang X."/>
            <person name="Chen Y."/>
            <person name="Wang L."/>
            <person name="Yuan Y."/>
            <person name="Fang M."/>
            <person name="Shi L."/>
            <person name="Lu R."/>
            <person name="Comes H.P."/>
            <person name="Ma Y."/>
            <person name="Chen Y."/>
            <person name="Huang G."/>
            <person name="Zhou Y."/>
            <person name="Zheng Z."/>
            <person name="Qiu Y."/>
        </authorList>
    </citation>
    <scope>NUCLEOTIDE SEQUENCE [LARGE SCALE GENOMIC DNA]</scope>
    <source>
        <tissue evidence="6">Roots</tissue>
    </source>
</reference>
<evidence type="ECO:0000256" key="1">
    <source>
        <dbReference type="ARBA" id="ARBA00004123"/>
    </source>
</evidence>
<name>A0AAN7G9W7_9MYRT</name>
<dbReference type="PANTHER" id="PTHR43952:SF13">
    <property type="entry name" value="OS05G0567600 PROTEIN"/>
    <property type="match status" value="1"/>
</dbReference>
<evidence type="ECO:0000313" key="6">
    <source>
        <dbReference type="EMBL" id="KAK4741125.1"/>
    </source>
</evidence>
<keyword evidence="2" id="KW-0805">Transcription regulation</keyword>
<dbReference type="AlphaFoldDB" id="A0AAN7G9W7"/>
<comment type="caution">
    <text evidence="6">The sequence shown here is derived from an EMBL/GenBank/DDBJ whole genome shotgun (WGS) entry which is preliminary data.</text>
</comment>
<dbReference type="Proteomes" id="UP001345219">
    <property type="component" value="Chromosome 19"/>
</dbReference>
<dbReference type="EMBL" id="JAXIOK010000024">
    <property type="protein sequence ID" value="KAK4741125.1"/>
    <property type="molecule type" value="Genomic_DNA"/>
</dbReference>
<proteinExistence type="predicted"/>
<dbReference type="InterPro" id="IPR044636">
    <property type="entry name" value="RADIALIS-like"/>
</dbReference>
<organism evidence="6 7">
    <name type="scientific">Trapa incisa</name>
    <dbReference type="NCBI Taxonomy" id="236973"/>
    <lineage>
        <taxon>Eukaryota</taxon>
        <taxon>Viridiplantae</taxon>
        <taxon>Streptophyta</taxon>
        <taxon>Embryophyta</taxon>
        <taxon>Tracheophyta</taxon>
        <taxon>Spermatophyta</taxon>
        <taxon>Magnoliopsida</taxon>
        <taxon>eudicotyledons</taxon>
        <taxon>Gunneridae</taxon>
        <taxon>Pentapetalae</taxon>
        <taxon>rosids</taxon>
        <taxon>malvids</taxon>
        <taxon>Myrtales</taxon>
        <taxon>Lythraceae</taxon>
        <taxon>Trapa</taxon>
    </lineage>
</organism>
<evidence type="ECO:0000313" key="7">
    <source>
        <dbReference type="Proteomes" id="UP001345219"/>
    </source>
</evidence>
<evidence type="ECO:0000256" key="2">
    <source>
        <dbReference type="ARBA" id="ARBA00023015"/>
    </source>
</evidence>
<sequence>MGSSSNWTAKQNKAFEVALAFYDKETPDRWHNIAKAVGSGKTPEEVKKHYEVLIEDVEHIDSGQVPLPKYKKSRVSKDGGCSMPIDELKRMENLKFQ</sequence>
<feature type="domain" description="Myb-like" evidence="5">
    <location>
        <begin position="5"/>
        <end position="54"/>
    </location>
</feature>
<dbReference type="CDD" id="cd00167">
    <property type="entry name" value="SANT"/>
    <property type="match status" value="1"/>
</dbReference>
<dbReference type="PROSITE" id="PS50090">
    <property type="entry name" value="MYB_LIKE"/>
    <property type="match status" value="1"/>
</dbReference>
<dbReference type="PANTHER" id="PTHR43952">
    <property type="entry name" value="MYB FAMILY TRANSCRIPTION FACTOR-RELATED"/>
    <property type="match status" value="1"/>
</dbReference>
<evidence type="ECO:0000256" key="4">
    <source>
        <dbReference type="ARBA" id="ARBA00023242"/>
    </source>
</evidence>
<keyword evidence="4" id="KW-0539">Nucleus</keyword>
<evidence type="ECO:0000259" key="5">
    <source>
        <dbReference type="PROSITE" id="PS50090"/>
    </source>
</evidence>
<protein>
    <recommendedName>
        <fullName evidence="5">Myb-like domain-containing protein</fullName>
    </recommendedName>
</protein>
<comment type="subcellular location">
    <subcellularLocation>
        <location evidence="1">Nucleus</location>
    </subcellularLocation>
</comment>
<dbReference type="GO" id="GO:0005634">
    <property type="term" value="C:nucleus"/>
    <property type="evidence" value="ECO:0007669"/>
    <property type="project" value="UniProtKB-SubCell"/>
</dbReference>
<gene>
    <name evidence="6" type="ORF">SAY87_024713</name>
</gene>
<dbReference type="Pfam" id="PF00249">
    <property type="entry name" value="Myb_DNA-binding"/>
    <property type="match status" value="1"/>
</dbReference>
<keyword evidence="7" id="KW-1185">Reference proteome</keyword>
<accession>A0AAN7G9W7</accession>
<dbReference type="InterPro" id="IPR009057">
    <property type="entry name" value="Homeodomain-like_sf"/>
</dbReference>
<dbReference type="GO" id="GO:0003700">
    <property type="term" value="F:DNA-binding transcription factor activity"/>
    <property type="evidence" value="ECO:0007669"/>
    <property type="project" value="InterPro"/>
</dbReference>
<keyword evidence="3" id="KW-0804">Transcription</keyword>
<evidence type="ECO:0000256" key="3">
    <source>
        <dbReference type="ARBA" id="ARBA00023163"/>
    </source>
</evidence>
<dbReference type="SUPFAM" id="SSF46689">
    <property type="entry name" value="Homeodomain-like"/>
    <property type="match status" value="1"/>
</dbReference>